<keyword evidence="8" id="KW-1185">Reference proteome</keyword>
<dbReference type="InterPro" id="IPR047150">
    <property type="entry name" value="SGT"/>
</dbReference>
<dbReference type="SMART" id="SM00028">
    <property type="entry name" value="TPR"/>
    <property type="match status" value="3"/>
</dbReference>
<accession>A0A0C3BRY9</accession>
<organism evidence="7 8">
    <name type="scientific">Serendipita vermifera MAFF 305830</name>
    <dbReference type="NCBI Taxonomy" id="933852"/>
    <lineage>
        <taxon>Eukaryota</taxon>
        <taxon>Fungi</taxon>
        <taxon>Dikarya</taxon>
        <taxon>Basidiomycota</taxon>
        <taxon>Agaricomycotina</taxon>
        <taxon>Agaricomycetes</taxon>
        <taxon>Sebacinales</taxon>
        <taxon>Serendipitaceae</taxon>
        <taxon>Serendipita</taxon>
    </lineage>
</organism>
<reference evidence="7 8" key="1">
    <citation type="submission" date="2014-04" db="EMBL/GenBank/DDBJ databases">
        <authorList>
            <consortium name="DOE Joint Genome Institute"/>
            <person name="Kuo A."/>
            <person name="Zuccaro A."/>
            <person name="Kohler A."/>
            <person name="Nagy L.G."/>
            <person name="Floudas D."/>
            <person name="Copeland A."/>
            <person name="Barry K.W."/>
            <person name="Cichocki N."/>
            <person name="Veneault-Fourrey C."/>
            <person name="LaButti K."/>
            <person name="Lindquist E.A."/>
            <person name="Lipzen A."/>
            <person name="Lundell T."/>
            <person name="Morin E."/>
            <person name="Murat C."/>
            <person name="Sun H."/>
            <person name="Tunlid A."/>
            <person name="Henrissat B."/>
            <person name="Grigoriev I.V."/>
            <person name="Hibbett D.S."/>
            <person name="Martin F."/>
            <person name="Nordberg H.P."/>
            <person name="Cantor M.N."/>
            <person name="Hua S.X."/>
        </authorList>
    </citation>
    <scope>NUCLEOTIDE SEQUENCE [LARGE SCALE GENOMIC DNA]</scope>
    <source>
        <strain evidence="7 8">MAFF 305830</strain>
    </source>
</reference>
<evidence type="ECO:0000313" key="7">
    <source>
        <dbReference type="EMBL" id="KIM34136.1"/>
    </source>
</evidence>
<feature type="compositionally biased region" description="Gly residues" evidence="5">
    <location>
        <begin position="233"/>
        <end position="242"/>
    </location>
</feature>
<dbReference type="Gene3D" id="1.20.5.420">
    <property type="entry name" value="Immunoglobulin FC, subunit C"/>
    <property type="match status" value="1"/>
</dbReference>
<evidence type="ECO:0000256" key="4">
    <source>
        <dbReference type="PROSITE-ProRule" id="PRU00339"/>
    </source>
</evidence>
<dbReference type="PROSITE" id="PS50005">
    <property type="entry name" value="TPR"/>
    <property type="match status" value="2"/>
</dbReference>
<evidence type="ECO:0000256" key="2">
    <source>
        <dbReference type="ARBA" id="ARBA00022737"/>
    </source>
</evidence>
<feature type="domain" description="SGTA homodimerisation" evidence="6">
    <location>
        <begin position="5"/>
        <end position="69"/>
    </location>
</feature>
<dbReference type="HOGENOM" id="CLU_044224_1_1_1"/>
<dbReference type="Proteomes" id="UP000054097">
    <property type="component" value="Unassembled WGS sequence"/>
</dbReference>
<dbReference type="STRING" id="933852.A0A0C3BRY9"/>
<proteinExistence type="inferred from homology"/>
<dbReference type="Pfam" id="PF16546">
    <property type="entry name" value="SGTA_dimer"/>
    <property type="match status" value="1"/>
</dbReference>
<dbReference type="AlphaFoldDB" id="A0A0C3BRY9"/>
<dbReference type="GO" id="GO:0060090">
    <property type="term" value="F:molecular adaptor activity"/>
    <property type="evidence" value="ECO:0007669"/>
    <property type="project" value="TreeGrafter"/>
</dbReference>
<gene>
    <name evidence="7" type="ORF">M408DRAFT_325639</name>
</gene>
<evidence type="ECO:0000259" key="6">
    <source>
        <dbReference type="Pfam" id="PF16546"/>
    </source>
</evidence>
<protein>
    <recommendedName>
        <fullName evidence="6">SGTA homodimerisation domain-containing protein</fullName>
    </recommendedName>
</protein>
<evidence type="ECO:0000256" key="3">
    <source>
        <dbReference type="ARBA" id="ARBA00022803"/>
    </source>
</evidence>
<keyword evidence="3 4" id="KW-0802">TPR repeat</keyword>
<comment type="similarity">
    <text evidence="1">Belongs to the SGT family.</text>
</comment>
<dbReference type="InterPro" id="IPR032374">
    <property type="entry name" value="SGTA_dimer"/>
</dbReference>
<reference evidence="8" key="2">
    <citation type="submission" date="2015-01" db="EMBL/GenBank/DDBJ databases">
        <title>Evolutionary Origins and Diversification of the Mycorrhizal Mutualists.</title>
        <authorList>
            <consortium name="DOE Joint Genome Institute"/>
            <consortium name="Mycorrhizal Genomics Consortium"/>
            <person name="Kohler A."/>
            <person name="Kuo A."/>
            <person name="Nagy L.G."/>
            <person name="Floudas D."/>
            <person name="Copeland A."/>
            <person name="Barry K.W."/>
            <person name="Cichocki N."/>
            <person name="Veneault-Fourrey C."/>
            <person name="LaButti K."/>
            <person name="Lindquist E.A."/>
            <person name="Lipzen A."/>
            <person name="Lundell T."/>
            <person name="Morin E."/>
            <person name="Murat C."/>
            <person name="Riley R."/>
            <person name="Ohm R."/>
            <person name="Sun H."/>
            <person name="Tunlid A."/>
            <person name="Henrissat B."/>
            <person name="Grigoriev I.V."/>
            <person name="Hibbett D.S."/>
            <person name="Martin F."/>
        </authorList>
    </citation>
    <scope>NUCLEOTIDE SEQUENCE [LARGE SCALE GENOMIC DNA]</scope>
    <source>
        <strain evidence="8">MAFF 305830</strain>
    </source>
</reference>
<dbReference type="PANTHER" id="PTHR45831:SF2">
    <property type="entry name" value="LD24721P"/>
    <property type="match status" value="1"/>
</dbReference>
<dbReference type="OrthoDB" id="2335338at2759"/>
<dbReference type="PROSITE" id="PS50293">
    <property type="entry name" value="TPR_REGION"/>
    <property type="match status" value="1"/>
</dbReference>
<dbReference type="GO" id="GO:0006620">
    <property type="term" value="P:post-translational protein targeting to endoplasmic reticulum membrane"/>
    <property type="evidence" value="ECO:0007669"/>
    <property type="project" value="TreeGrafter"/>
</dbReference>
<dbReference type="GO" id="GO:0072380">
    <property type="term" value="C:TRC complex"/>
    <property type="evidence" value="ECO:0007669"/>
    <property type="project" value="TreeGrafter"/>
</dbReference>
<dbReference type="InterPro" id="IPR011990">
    <property type="entry name" value="TPR-like_helical_dom_sf"/>
</dbReference>
<dbReference type="Pfam" id="PF13414">
    <property type="entry name" value="TPR_11"/>
    <property type="match status" value="1"/>
</dbReference>
<name>A0A0C3BRY9_SERVB</name>
<dbReference type="Pfam" id="PF00515">
    <property type="entry name" value="TPR_1"/>
    <property type="match status" value="1"/>
</dbReference>
<feature type="repeat" description="TPR" evidence="4">
    <location>
        <begin position="170"/>
        <end position="203"/>
    </location>
</feature>
<evidence type="ECO:0000256" key="1">
    <source>
        <dbReference type="ARBA" id="ARBA00008175"/>
    </source>
</evidence>
<feature type="region of interest" description="Disordered" evidence="5">
    <location>
        <begin position="326"/>
        <end position="346"/>
    </location>
</feature>
<sequence>MAERKQRLVVSILEFLEASIADGTVSADDKDGVEVAVQCIGEAFGVDPSDEAARKRLSVKPATLPSIFDVYMNTKDKMQNTTQQAPKAAAPAAVSDQDKAAAEKHKLTGNSKMSAKDYASAIAAYTQAIALDPTNPVYYSNRAAAHSSANDHNSAVADAEKAIQVDPKFVKAYHRLGHAQYSLGSYDAAATAFNKGLELEPTNANLRNGRENALARAAEATEDALPDPPPAARGGGGNAGAGGGFDDVLRSLGGGAGGPGGLDIAGMMQNPAIRNMAQSMMANGGLENLMRNPALSDMMNRVQSGGGLPSMAELMNDPTMRQMAESLGGAAGGAGTGRGAGAPPRQ</sequence>
<dbReference type="FunFam" id="1.20.5.420:FF:000005">
    <property type="entry name" value="Hsc70 cochaperone (SGT), putative"/>
    <property type="match status" value="1"/>
</dbReference>
<dbReference type="FunFam" id="1.25.40.10:FF:000207">
    <property type="entry name" value="Small glutamine-rich tetratricopeptide repeat-containing protein"/>
    <property type="match status" value="1"/>
</dbReference>
<feature type="compositionally biased region" description="Gly residues" evidence="5">
    <location>
        <begin position="329"/>
        <end position="340"/>
    </location>
</feature>
<dbReference type="EMBL" id="KN824277">
    <property type="protein sequence ID" value="KIM34136.1"/>
    <property type="molecule type" value="Genomic_DNA"/>
</dbReference>
<dbReference type="SUPFAM" id="SSF48452">
    <property type="entry name" value="TPR-like"/>
    <property type="match status" value="1"/>
</dbReference>
<dbReference type="InterPro" id="IPR019734">
    <property type="entry name" value="TPR_rpt"/>
</dbReference>
<dbReference type="PANTHER" id="PTHR45831">
    <property type="entry name" value="LD24721P"/>
    <property type="match status" value="1"/>
</dbReference>
<dbReference type="GO" id="GO:0016020">
    <property type="term" value="C:membrane"/>
    <property type="evidence" value="ECO:0007669"/>
    <property type="project" value="TreeGrafter"/>
</dbReference>
<keyword evidence="2" id="KW-0677">Repeat</keyword>
<dbReference type="Gene3D" id="1.25.40.10">
    <property type="entry name" value="Tetratricopeptide repeat domain"/>
    <property type="match status" value="1"/>
</dbReference>
<feature type="region of interest" description="Disordered" evidence="5">
    <location>
        <begin position="218"/>
        <end position="242"/>
    </location>
</feature>
<evidence type="ECO:0000313" key="8">
    <source>
        <dbReference type="Proteomes" id="UP000054097"/>
    </source>
</evidence>
<evidence type="ECO:0000256" key="5">
    <source>
        <dbReference type="SAM" id="MobiDB-lite"/>
    </source>
</evidence>
<feature type="repeat" description="TPR" evidence="4">
    <location>
        <begin position="102"/>
        <end position="135"/>
    </location>
</feature>